<evidence type="ECO:0000313" key="5">
    <source>
        <dbReference type="EMBL" id="CEM00795.1"/>
    </source>
</evidence>
<feature type="repeat" description="PPR" evidence="2">
    <location>
        <begin position="287"/>
        <end position="321"/>
    </location>
</feature>
<dbReference type="Proteomes" id="UP000041254">
    <property type="component" value="Unassembled WGS sequence"/>
</dbReference>
<dbReference type="PANTHER" id="PTHR47936">
    <property type="entry name" value="PPR_LONG DOMAIN-CONTAINING PROTEIN"/>
    <property type="match status" value="1"/>
</dbReference>
<dbReference type="VEuPathDB" id="CryptoDB:Vbra_2115"/>
<dbReference type="InParanoid" id="A0A0G4ESE7"/>
<dbReference type="InterPro" id="IPR057027">
    <property type="entry name" value="TPR_mt"/>
</dbReference>
<feature type="repeat" description="PPR" evidence="2">
    <location>
        <begin position="654"/>
        <end position="688"/>
    </location>
</feature>
<feature type="repeat" description="PPR" evidence="2">
    <location>
        <begin position="689"/>
        <end position="719"/>
    </location>
</feature>
<evidence type="ECO:0000256" key="1">
    <source>
        <dbReference type="ARBA" id="ARBA00022737"/>
    </source>
</evidence>
<name>A0A0G4ESE7_VITBC</name>
<dbReference type="PANTHER" id="PTHR47936:SF1">
    <property type="entry name" value="PENTATRICOPEPTIDE REPEAT-CONTAINING PROTEIN GUN1, CHLOROPLASTIC"/>
    <property type="match status" value="1"/>
</dbReference>
<keyword evidence="6" id="KW-1185">Reference proteome</keyword>
<dbReference type="Pfam" id="PF23276">
    <property type="entry name" value="TPR_24"/>
    <property type="match status" value="1"/>
</dbReference>
<reference evidence="5 6" key="1">
    <citation type="submission" date="2014-11" db="EMBL/GenBank/DDBJ databases">
        <authorList>
            <person name="Zhu J."/>
            <person name="Qi W."/>
            <person name="Song R."/>
        </authorList>
    </citation>
    <scope>NUCLEOTIDE SEQUENCE [LARGE SCALE GENOMIC DNA]</scope>
</reference>
<dbReference type="OrthoDB" id="680059at2759"/>
<dbReference type="InterPro" id="IPR011990">
    <property type="entry name" value="TPR-like_helical_dom_sf"/>
</dbReference>
<dbReference type="PROSITE" id="PS51257">
    <property type="entry name" value="PROKAR_LIPOPROTEIN"/>
    <property type="match status" value="1"/>
</dbReference>
<feature type="compositionally biased region" description="Low complexity" evidence="3">
    <location>
        <begin position="906"/>
        <end position="932"/>
    </location>
</feature>
<organism evidence="5 6">
    <name type="scientific">Vitrella brassicaformis (strain CCMP3155)</name>
    <dbReference type="NCBI Taxonomy" id="1169540"/>
    <lineage>
        <taxon>Eukaryota</taxon>
        <taxon>Sar</taxon>
        <taxon>Alveolata</taxon>
        <taxon>Colpodellida</taxon>
        <taxon>Vitrellaceae</taxon>
        <taxon>Vitrella</taxon>
    </lineage>
</organism>
<dbReference type="Gene3D" id="1.25.40.10">
    <property type="entry name" value="Tetratricopeptide repeat domain"/>
    <property type="match status" value="6"/>
</dbReference>
<feature type="repeat" description="PPR" evidence="2">
    <location>
        <begin position="362"/>
        <end position="396"/>
    </location>
</feature>
<feature type="compositionally biased region" description="Polar residues" evidence="3">
    <location>
        <begin position="848"/>
        <end position="859"/>
    </location>
</feature>
<accession>A0A0G4ESE7</accession>
<sequence>MQLSIKTETLLCVAAVLLAASCMLLGTMAGDSLWMYALEAAGALGILVFWHVSPSLIAWVARWWSKASFPLSIHPSKDAHHPGSGKTVESDGDSTLSNASVDETPRSERVVPLVDSPALIETSPGASHGQNQSQPAGAPRDRGEVAREMAQTIVHLCKTRNGRAYGVYRRFVSEGYDADVGYDEGMYVSLVAFAAHGGHKDFHEEVIQTMKAHGVSCPFGFFQALMKIFSSKQMYDKALGLYDLMKQQNVEPDAPMLRCLINFAFECNDPVKVEVFFAALKKHELPSMKSYTTLIRAYSKKNDAWAALKVLREMLDCGVETDSLVLNSVLSTCVGAGQLQIAETLVNESVQMCEEGQTLLADIVSFNILSKGYAQKGDFDGALKTLRASERAGLQPNDISYNTVIDAAVRSKRLDEAWGLVLEMGEKGIEADKYTCSILIKGLHNIGQGPAREAHLNTALEYLKRLGVSESSRLHEVVSFCLMESCLHMKDLSRTLEVFRHIQQQKVKVSVVTYGNVMKALGQAGRLRECFELWEGLKHTDLEPTAILYGILLDACINNGDLPRAMQVFEEAKSSDAVNTVMYTTILKGFARTKQVDEAMRFYHQMLTDAKQGKDVAPDLIAFSVLIQAHVEAGDMSGAFKVVEDMKGHHFKPDDIVFNTLLNGCFKQSNVELGERLFAEMLSVSVKPTAVTFSILVKLYGKARMLDKAFQMIDDMEMKFHLRPSVLVYTSLIQACIRNRQVKRALEVFDTMNRKGERGDGVTFGTLINGCVYALHFDAAIDLIQQAANQGIKVPTEVANNLLGAVLRKGQEHKYGPTLLSLMHQLHIPVQPKLREQCGPNMMPPPHANTQYPIQPHTPNNHSNNRHNHSNNNQAFMRFPPPPPPSRSNRPFRHHNEGGYGGGFGNHNSSNYNSSNYNSSNYNSSSGSSSRGMGARSDNWRWREPNDM</sequence>
<evidence type="ECO:0000313" key="6">
    <source>
        <dbReference type="Proteomes" id="UP000041254"/>
    </source>
</evidence>
<proteinExistence type="predicted"/>
<dbReference type="STRING" id="1169540.A0A0G4ESE7"/>
<feature type="region of interest" description="Disordered" evidence="3">
    <location>
        <begin position="121"/>
        <end position="144"/>
    </location>
</feature>
<dbReference type="OMA" id="DCAVECI"/>
<dbReference type="NCBIfam" id="TIGR00756">
    <property type="entry name" value="PPR"/>
    <property type="match status" value="9"/>
</dbReference>
<evidence type="ECO:0000256" key="3">
    <source>
        <dbReference type="SAM" id="MobiDB-lite"/>
    </source>
</evidence>
<feature type="compositionally biased region" description="Polar residues" evidence="3">
    <location>
        <begin position="124"/>
        <end position="135"/>
    </location>
</feature>
<feature type="region of interest" description="Disordered" evidence="3">
    <location>
        <begin position="835"/>
        <end position="948"/>
    </location>
</feature>
<feature type="repeat" description="PPR" evidence="2">
    <location>
        <begin position="397"/>
        <end position="431"/>
    </location>
</feature>
<feature type="compositionally biased region" description="Basic and acidic residues" evidence="3">
    <location>
        <begin position="938"/>
        <end position="948"/>
    </location>
</feature>
<evidence type="ECO:0000259" key="4">
    <source>
        <dbReference type="Pfam" id="PF23276"/>
    </source>
</evidence>
<keyword evidence="1" id="KW-0677">Repeat</keyword>
<feature type="repeat" description="PPR" evidence="2">
    <location>
        <begin position="510"/>
        <end position="544"/>
    </location>
</feature>
<dbReference type="PhylomeDB" id="A0A0G4ESE7"/>
<feature type="repeat" description="PPR" evidence="2">
    <location>
        <begin position="579"/>
        <end position="609"/>
    </location>
</feature>
<gene>
    <name evidence="5" type="ORF">Vbra_2115</name>
</gene>
<feature type="region of interest" description="Disordered" evidence="3">
    <location>
        <begin position="75"/>
        <end position="108"/>
    </location>
</feature>
<feature type="repeat" description="PPR" evidence="2">
    <location>
        <begin position="619"/>
        <end position="653"/>
    </location>
</feature>
<dbReference type="EMBL" id="CDMY01000299">
    <property type="protein sequence ID" value="CEM00795.1"/>
    <property type="molecule type" value="Genomic_DNA"/>
</dbReference>
<dbReference type="Pfam" id="PF01535">
    <property type="entry name" value="PPR"/>
    <property type="match status" value="4"/>
</dbReference>
<feature type="domain" description="Pentatricopeptide repeat-containing protein-mitochondrial" evidence="4">
    <location>
        <begin position="496"/>
        <end position="605"/>
    </location>
</feature>
<dbReference type="PROSITE" id="PS51375">
    <property type="entry name" value="PPR"/>
    <property type="match status" value="9"/>
</dbReference>
<dbReference type="AlphaFoldDB" id="A0A0G4ESE7"/>
<dbReference type="Pfam" id="PF13041">
    <property type="entry name" value="PPR_2"/>
    <property type="match status" value="3"/>
</dbReference>
<evidence type="ECO:0000256" key="2">
    <source>
        <dbReference type="PROSITE-ProRule" id="PRU00708"/>
    </source>
</evidence>
<protein>
    <recommendedName>
        <fullName evidence="4">Pentatricopeptide repeat-containing protein-mitochondrial domain-containing protein</fullName>
    </recommendedName>
</protein>
<feature type="repeat" description="PPR" evidence="2">
    <location>
        <begin position="725"/>
        <end position="759"/>
    </location>
</feature>
<dbReference type="InterPro" id="IPR002885">
    <property type="entry name" value="PPR_rpt"/>
</dbReference>